<evidence type="ECO:0000256" key="2">
    <source>
        <dbReference type="ARBA" id="ARBA00022692"/>
    </source>
</evidence>
<dbReference type="InterPro" id="IPR051856">
    <property type="entry name" value="CSR-E3_Ligase_Protein"/>
</dbReference>
<feature type="transmembrane region" description="Helical" evidence="5">
    <location>
        <begin position="296"/>
        <end position="320"/>
    </location>
</feature>
<feature type="transmembrane region" description="Helical" evidence="5">
    <location>
        <begin position="29"/>
        <end position="50"/>
    </location>
</feature>
<reference evidence="7 8" key="1">
    <citation type="submission" date="2019-09" db="EMBL/GenBank/DDBJ databases">
        <title>Bird 10,000 Genomes (B10K) Project - Family phase.</title>
        <authorList>
            <person name="Zhang G."/>
        </authorList>
    </citation>
    <scope>NUCLEOTIDE SEQUENCE [LARGE SCALE GENOMIC DNA]</scope>
    <source>
        <strain evidence="7">B10K-DU-002-82</strain>
    </source>
</reference>
<sequence length="476" mass="55070">MQTFISIARNAWEIFISERKPGWKYQMQLFAVCSAVGFLSSFLFFLSMHFSLAHHSLGPLLISGFIWILLSIMLFCFKHLRCFSVLFLLSCGLKNGRDALITAGTGVVVASNIKNIFQNLKVLADSITCHLKHEQFALIKYYVEAIKWIYEAAKLPAELPKDIVVLKHAFTPSYSISDDALKQELNDTEQEIQRMANQISFMLTILPYIGQKVLPIVGVFLVSFGTGLFIKKFVGSHSTKYKNIYITKRFIAFDEHQKQQQRPCLLPLSRKERKDYVTIPSFFFTRKDRKKMLCSFLPVIIHLCIWLLFAAVDSLFYLLIISVNKYLQEVPDLDIQLSLLQNKNEKSYIISMKEHIAKTDSFKIPLFKHNCIPHAELALSTTWIQLGVIIFFLIIFGLFSGLLTQLKILMAASFYPDTEIKRIRYLHEKLLKKRGKLQEKTGKNMFARTVNFWFPILKAREAVRKKERKECSRMTA</sequence>
<keyword evidence="3 5" id="KW-1133">Transmembrane helix</keyword>
<evidence type="ECO:0000256" key="5">
    <source>
        <dbReference type="SAM" id="Phobius"/>
    </source>
</evidence>
<dbReference type="PANTHER" id="PTHR21041:SF2">
    <property type="entry name" value="DENDRITIC CELL-SPECIFIC TRANSMEMBRANE PROTEIN"/>
    <property type="match status" value="1"/>
</dbReference>
<evidence type="ECO:0000259" key="6">
    <source>
        <dbReference type="Pfam" id="PF07782"/>
    </source>
</evidence>
<dbReference type="Proteomes" id="UP000537747">
    <property type="component" value="Unassembled WGS sequence"/>
</dbReference>
<dbReference type="OrthoDB" id="9949280at2759"/>
<comment type="subcellular location">
    <subcellularLocation>
        <location evidence="1">Membrane</location>
        <topology evidence="1">Multi-pass membrane protein</topology>
    </subcellularLocation>
</comment>
<protein>
    <submittedName>
        <fullName evidence="7">DCSTP protein</fullName>
    </submittedName>
</protein>
<dbReference type="GO" id="GO:0005789">
    <property type="term" value="C:endoplasmic reticulum membrane"/>
    <property type="evidence" value="ECO:0007669"/>
    <property type="project" value="TreeGrafter"/>
</dbReference>
<evidence type="ECO:0000313" key="8">
    <source>
        <dbReference type="Proteomes" id="UP000537747"/>
    </source>
</evidence>
<evidence type="ECO:0000256" key="3">
    <source>
        <dbReference type="ARBA" id="ARBA00022989"/>
    </source>
</evidence>
<feature type="non-terminal residue" evidence="7">
    <location>
        <position position="476"/>
    </location>
</feature>
<feature type="transmembrane region" description="Helical" evidence="5">
    <location>
        <begin position="56"/>
        <end position="77"/>
    </location>
</feature>
<dbReference type="AlphaFoldDB" id="A0A7L2S448"/>
<dbReference type="Pfam" id="PF07782">
    <property type="entry name" value="DC_STAMP"/>
    <property type="match status" value="1"/>
</dbReference>
<keyword evidence="8" id="KW-1185">Reference proteome</keyword>
<dbReference type="InterPro" id="IPR012858">
    <property type="entry name" value="DC_STAMP-like"/>
</dbReference>
<gene>
    <name evidence="7" type="primary">Dcstamp</name>
    <name evidence="7" type="ORF">MYSCRO_R09681</name>
</gene>
<accession>A0A7L2S448</accession>
<evidence type="ECO:0000256" key="4">
    <source>
        <dbReference type="ARBA" id="ARBA00023136"/>
    </source>
</evidence>
<evidence type="ECO:0000256" key="1">
    <source>
        <dbReference type="ARBA" id="ARBA00004141"/>
    </source>
</evidence>
<keyword evidence="4 5" id="KW-0472">Membrane</keyword>
<comment type="caution">
    <text evidence="7">The sequence shown here is derived from an EMBL/GenBank/DDBJ whole genome shotgun (WGS) entry which is preliminary data.</text>
</comment>
<keyword evidence="2 5" id="KW-0812">Transmembrane</keyword>
<dbReference type="GO" id="GO:0009986">
    <property type="term" value="C:cell surface"/>
    <property type="evidence" value="ECO:0007669"/>
    <property type="project" value="TreeGrafter"/>
</dbReference>
<feature type="non-terminal residue" evidence="7">
    <location>
        <position position="1"/>
    </location>
</feature>
<evidence type="ECO:0000313" key="7">
    <source>
        <dbReference type="EMBL" id="NXS15384.1"/>
    </source>
</evidence>
<feature type="transmembrane region" description="Helical" evidence="5">
    <location>
        <begin position="383"/>
        <end position="403"/>
    </location>
</feature>
<dbReference type="PANTHER" id="PTHR21041">
    <property type="entry name" value="DENDRITIC CELL-SPECIFIC TRANSMEMBRANE PROTEIN"/>
    <property type="match status" value="1"/>
</dbReference>
<proteinExistence type="predicted"/>
<dbReference type="EMBL" id="VYZQ01002963">
    <property type="protein sequence ID" value="NXS15384.1"/>
    <property type="molecule type" value="Genomic_DNA"/>
</dbReference>
<organism evidence="7 8">
    <name type="scientific">Mystacornis crossleyi</name>
    <dbReference type="NCBI Taxonomy" id="98133"/>
    <lineage>
        <taxon>Eukaryota</taxon>
        <taxon>Metazoa</taxon>
        <taxon>Chordata</taxon>
        <taxon>Craniata</taxon>
        <taxon>Vertebrata</taxon>
        <taxon>Euteleostomi</taxon>
        <taxon>Archelosauria</taxon>
        <taxon>Archosauria</taxon>
        <taxon>Dinosauria</taxon>
        <taxon>Saurischia</taxon>
        <taxon>Theropoda</taxon>
        <taxon>Coelurosauria</taxon>
        <taxon>Aves</taxon>
        <taxon>Neognathae</taxon>
        <taxon>Neoaves</taxon>
        <taxon>Telluraves</taxon>
        <taxon>Australaves</taxon>
        <taxon>Passeriformes</taxon>
        <taxon>Sylvioidea</taxon>
        <taxon>Timaliidae</taxon>
        <taxon>Mystacornis</taxon>
    </lineage>
</organism>
<feature type="domain" description="Dendritic cell-specific transmembrane protein-like" evidence="6">
    <location>
        <begin position="241"/>
        <end position="427"/>
    </location>
</feature>
<name>A0A7L2S448_9PASS</name>